<proteinExistence type="predicted"/>
<dbReference type="Proteomes" id="UP000238916">
    <property type="component" value="Unassembled WGS sequence"/>
</dbReference>
<evidence type="ECO:0000313" key="3">
    <source>
        <dbReference type="Proteomes" id="UP000238916"/>
    </source>
</evidence>
<sequence>MKCVIDSPMTNRRMVMGVAFAKVISTIALCPLLIAKKENSEGCTYKKASVAEVFTHTRTFFSYMLICISRKRRASGVQGSLRSCVKYIFENLLK</sequence>
<evidence type="ECO:0000313" key="2">
    <source>
        <dbReference type="EMBL" id="SPF49025.1"/>
    </source>
</evidence>
<keyword evidence="1" id="KW-1133">Transmembrane helix</keyword>
<reference evidence="3" key="1">
    <citation type="submission" date="2018-02" db="EMBL/GenBank/DDBJ databases">
        <authorList>
            <person name="Hausmann B."/>
        </authorList>
    </citation>
    <scope>NUCLEOTIDE SEQUENCE [LARGE SCALE GENOMIC DNA]</scope>
    <source>
        <strain evidence="3">Peat soil MAG SbF1</strain>
    </source>
</reference>
<name>A0A2U3LAQ2_9FIRM</name>
<evidence type="ECO:0000256" key="1">
    <source>
        <dbReference type="SAM" id="Phobius"/>
    </source>
</evidence>
<accession>A0A2U3LAQ2</accession>
<dbReference type="EMBL" id="OMOF01000367">
    <property type="protein sequence ID" value="SPF49025.1"/>
    <property type="molecule type" value="Genomic_DNA"/>
</dbReference>
<dbReference type="AlphaFoldDB" id="A0A2U3LAQ2"/>
<gene>
    <name evidence="2" type="ORF">SBF1_4290004</name>
</gene>
<keyword evidence="1" id="KW-0812">Transmembrane</keyword>
<feature type="transmembrane region" description="Helical" evidence="1">
    <location>
        <begin position="14"/>
        <end position="35"/>
    </location>
</feature>
<protein>
    <submittedName>
        <fullName evidence="2">Uncharacterized protein</fullName>
    </submittedName>
</protein>
<organism evidence="2 3">
    <name type="scientific">Candidatus Desulfosporosinus infrequens</name>
    <dbReference type="NCBI Taxonomy" id="2043169"/>
    <lineage>
        <taxon>Bacteria</taxon>
        <taxon>Bacillati</taxon>
        <taxon>Bacillota</taxon>
        <taxon>Clostridia</taxon>
        <taxon>Eubacteriales</taxon>
        <taxon>Desulfitobacteriaceae</taxon>
        <taxon>Desulfosporosinus</taxon>
    </lineage>
</organism>
<keyword evidence="1" id="KW-0472">Membrane</keyword>